<dbReference type="InterPro" id="IPR020843">
    <property type="entry name" value="ER"/>
</dbReference>
<keyword evidence="1" id="KW-0521">NADP</keyword>
<evidence type="ECO:0000259" key="2">
    <source>
        <dbReference type="SMART" id="SM00829"/>
    </source>
</evidence>
<dbReference type="InterPro" id="IPR013149">
    <property type="entry name" value="ADH-like_C"/>
</dbReference>
<evidence type="ECO:0000313" key="4">
    <source>
        <dbReference type="Proteomes" id="UP000054279"/>
    </source>
</evidence>
<proteinExistence type="predicted"/>
<dbReference type="OrthoDB" id="203908at2759"/>
<sequence length="344" mass="36682">MKAIAISTTGDVDVLQSVTVETPPIGLNDVLVNVKAVSVNPVELKIRKGVWAGGEVKPGTISGFDFAGTIAALGSGVPSSLFTEGDEVYGLGSTIPTRSNAEYLVVDWRVLAKKPVTASFEHAAAWPLVGLTAWEMIVEELEVKKGNGALLVINGAGGVGSALIQIAKHYLGIETIIATASRPETIKHVRELGATHTISHRERLAPQIEALGLKEPINYIVVLTSSAADLIEQVIDVAALRAKIGLAVQGTPDAYSGFGKAQRKSLSFHWEFVFTKMIYNHEIDSYSKALSEMAKLYDAGLFKSIVTQRFDLTVEGLRKAHIVIDEGATHGKVVLGVPSTGAFE</sequence>
<organism evidence="3 4">
    <name type="scientific">Sphaerobolus stellatus (strain SS14)</name>
    <dbReference type="NCBI Taxonomy" id="990650"/>
    <lineage>
        <taxon>Eukaryota</taxon>
        <taxon>Fungi</taxon>
        <taxon>Dikarya</taxon>
        <taxon>Basidiomycota</taxon>
        <taxon>Agaricomycotina</taxon>
        <taxon>Agaricomycetes</taxon>
        <taxon>Phallomycetidae</taxon>
        <taxon>Geastrales</taxon>
        <taxon>Sphaerobolaceae</taxon>
        <taxon>Sphaerobolus</taxon>
    </lineage>
</organism>
<dbReference type="InterPro" id="IPR036291">
    <property type="entry name" value="NAD(P)-bd_dom_sf"/>
</dbReference>
<dbReference type="PANTHER" id="PTHR44154">
    <property type="entry name" value="QUINONE OXIDOREDUCTASE"/>
    <property type="match status" value="1"/>
</dbReference>
<evidence type="ECO:0000256" key="1">
    <source>
        <dbReference type="ARBA" id="ARBA00022857"/>
    </source>
</evidence>
<dbReference type="SUPFAM" id="SSF50129">
    <property type="entry name" value="GroES-like"/>
    <property type="match status" value="1"/>
</dbReference>
<feature type="domain" description="Enoyl reductase (ER)" evidence="2">
    <location>
        <begin position="10"/>
        <end position="335"/>
    </location>
</feature>
<dbReference type="EMBL" id="KN837255">
    <property type="protein sequence ID" value="KIJ30716.1"/>
    <property type="molecule type" value="Genomic_DNA"/>
</dbReference>
<dbReference type="Gene3D" id="3.90.180.10">
    <property type="entry name" value="Medium-chain alcohol dehydrogenases, catalytic domain"/>
    <property type="match status" value="1"/>
</dbReference>
<dbReference type="Pfam" id="PF08240">
    <property type="entry name" value="ADH_N"/>
    <property type="match status" value="1"/>
</dbReference>
<dbReference type="AlphaFoldDB" id="A0A0C9UZ78"/>
<dbReference type="InterPro" id="IPR051603">
    <property type="entry name" value="Zinc-ADH_QOR/CCCR"/>
</dbReference>
<keyword evidence="4" id="KW-1185">Reference proteome</keyword>
<dbReference type="Pfam" id="PF00107">
    <property type="entry name" value="ADH_zinc_N"/>
    <property type="match status" value="1"/>
</dbReference>
<dbReference type="HOGENOM" id="CLU_026673_3_0_1"/>
<dbReference type="PANTHER" id="PTHR44154:SF1">
    <property type="entry name" value="QUINONE OXIDOREDUCTASE"/>
    <property type="match status" value="1"/>
</dbReference>
<dbReference type="Gene3D" id="3.40.50.720">
    <property type="entry name" value="NAD(P)-binding Rossmann-like Domain"/>
    <property type="match status" value="1"/>
</dbReference>
<reference evidence="3 4" key="1">
    <citation type="submission" date="2014-06" db="EMBL/GenBank/DDBJ databases">
        <title>Evolutionary Origins and Diversification of the Mycorrhizal Mutualists.</title>
        <authorList>
            <consortium name="DOE Joint Genome Institute"/>
            <consortium name="Mycorrhizal Genomics Consortium"/>
            <person name="Kohler A."/>
            <person name="Kuo A."/>
            <person name="Nagy L.G."/>
            <person name="Floudas D."/>
            <person name="Copeland A."/>
            <person name="Barry K.W."/>
            <person name="Cichocki N."/>
            <person name="Veneault-Fourrey C."/>
            <person name="LaButti K."/>
            <person name="Lindquist E.A."/>
            <person name="Lipzen A."/>
            <person name="Lundell T."/>
            <person name="Morin E."/>
            <person name="Murat C."/>
            <person name="Riley R."/>
            <person name="Ohm R."/>
            <person name="Sun H."/>
            <person name="Tunlid A."/>
            <person name="Henrissat B."/>
            <person name="Grigoriev I.V."/>
            <person name="Hibbett D.S."/>
            <person name="Martin F."/>
        </authorList>
    </citation>
    <scope>NUCLEOTIDE SEQUENCE [LARGE SCALE GENOMIC DNA]</scope>
    <source>
        <strain evidence="3 4">SS14</strain>
    </source>
</reference>
<gene>
    <name evidence="3" type="ORF">M422DRAFT_70942</name>
</gene>
<name>A0A0C9UZ78_SPHS4</name>
<dbReference type="SUPFAM" id="SSF51735">
    <property type="entry name" value="NAD(P)-binding Rossmann-fold domains"/>
    <property type="match status" value="1"/>
</dbReference>
<dbReference type="Proteomes" id="UP000054279">
    <property type="component" value="Unassembled WGS sequence"/>
</dbReference>
<dbReference type="GO" id="GO:0016491">
    <property type="term" value="F:oxidoreductase activity"/>
    <property type="evidence" value="ECO:0007669"/>
    <property type="project" value="InterPro"/>
</dbReference>
<evidence type="ECO:0000313" key="3">
    <source>
        <dbReference type="EMBL" id="KIJ30716.1"/>
    </source>
</evidence>
<accession>A0A0C9UZ78</accession>
<protein>
    <submittedName>
        <fullName evidence="3">Unplaced genomic scaffold SPHSTscaffold_180, whole genome shotgun sequence</fullName>
    </submittedName>
</protein>
<dbReference type="InterPro" id="IPR011032">
    <property type="entry name" value="GroES-like_sf"/>
</dbReference>
<dbReference type="InterPro" id="IPR013154">
    <property type="entry name" value="ADH-like_N"/>
</dbReference>
<dbReference type="SMART" id="SM00829">
    <property type="entry name" value="PKS_ER"/>
    <property type="match status" value="1"/>
</dbReference>